<accession>A0A7Z7KID6</accession>
<dbReference type="InterPro" id="IPR002328">
    <property type="entry name" value="ADH_Zn_CS"/>
</dbReference>
<dbReference type="InterPro" id="IPR020843">
    <property type="entry name" value="ER"/>
</dbReference>
<comment type="similarity">
    <text evidence="2 7">Belongs to the zinc-containing alcohol dehydrogenase family.</text>
</comment>
<evidence type="ECO:0000256" key="1">
    <source>
        <dbReference type="ARBA" id="ARBA00001947"/>
    </source>
</evidence>
<evidence type="ECO:0000313" key="10">
    <source>
        <dbReference type="Proteomes" id="UP000248985"/>
    </source>
</evidence>
<dbReference type="CDD" id="cd08282">
    <property type="entry name" value="PFDH_like"/>
    <property type="match status" value="1"/>
</dbReference>
<gene>
    <name evidence="9" type="primary">fdm_3</name>
    <name evidence="9" type="ORF">NCTC2665_01453</name>
</gene>
<dbReference type="InterPro" id="IPR013149">
    <property type="entry name" value="ADH-like_C"/>
</dbReference>
<dbReference type="GO" id="GO:0047895">
    <property type="term" value="F:formaldehyde dismutase activity"/>
    <property type="evidence" value="ECO:0007669"/>
    <property type="project" value="UniProtKB-EC"/>
</dbReference>
<reference evidence="9 10" key="1">
    <citation type="submission" date="2018-06" db="EMBL/GenBank/DDBJ databases">
        <authorList>
            <consortium name="Pathogen Informatics"/>
            <person name="Doyle S."/>
        </authorList>
    </citation>
    <scope>NUCLEOTIDE SEQUENCE [LARGE SCALE GENOMIC DNA]</scope>
    <source>
        <strain evidence="9 10">NCTC2665</strain>
    </source>
</reference>
<dbReference type="Pfam" id="PF00107">
    <property type="entry name" value="ADH_zinc_N"/>
    <property type="match status" value="1"/>
</dbReference>
<name>A0A7Z7KID6_MICLC</name>
<keyword evidence="3 7" id="KW-0479">Metal-binding</keyword>
<dbReference type="SUPFAM" id="SSF50129">
    <property type="entry name" value="GroES-like"/>
    <property type="match status" value="1"/>
</dbReference>
<evidence type="ECO:0000256" key="5">
    <source>
        <dbReference type="ARBA" id="ARBA00023002"/>
    </source>
</evidence>
<dbReference type="Pfam" id="PF08240">
    <property type="entry name" value="ADH_N"/>
    <property type="match status" value="1"/>
</dbReference>
<evidence type="ECO:0000313" key="9">
    <source>
        <dbReference type="EMBL" id="SQG48924.1"/>
    </source>
</evidence>
<dbReference type="GO" id="GO:0008270">
    <property type="term" value="F:zinc ion binding"/>
    <property type="evidence" value="ECO:0007669"/>
    <property type="project" value="InterPro"/>
</dbReference>
<evidence type="ECO:0000256" key="4">
    <source>
        <dbReference type="ARBA" id="ARBA00022833"/>
    </source>
</evidence>
<dbReference type="PANTHER" id="PTHR42813">
    <property type="entry name" value="ZINC-TYPE ALCOHOL DEHYDROGENASE-LIKE"/>
    <property type="match status" value="1"/>
</dbReference>
<organism evidence="9 10">
    <name type="scientific">Micrococcus luteus (strain ATCC 4698 / DSM 20030 / JCM 1464 / CCM 169 / CCUG 5858 / IAM 1056 / NBRC 3333 / NCIMB 9278 / NCTC 2665 / VKM Ac-2230)</name>
    <name type="common">Micrococcus lysodeikticus</name>
    <dbReference type="NCBI Taxonomy" id="465515"/>
    <lineage>
        <taxon>Bacteria</taxon>
        <taxon>Bacillati</taxon>
        <taxon>Actinomycetota</taxon>
        <taxon>Actinomycetes</taxon>
        <taxon>Micrococcales</taxon>
        <taxon>Micrococcaceae</taxon>
        <taxon>Micrococcus</taxon>
    </lineage>
</organism>
<comment type="cofactor">
    <cofactor evidence="1 7">
        <name>Zn(2+)</name>
        <dbReference type="ChEBI" id="CHEBI:29105"/>
    </cofactor>
</comment>
<evidence type="ECO:0000256" key="3">
    <source>
        <dbReference type="ARBA" id="ARBA00022723"/>
    </source>
</evidence>
<dbReference type="InterPro" id="IPR013154">
    <property type="entry name" value="ADH-like_N"/>
</dbReference>
<dbReference type="SUPFAM" id="SSF51735">
    <property type="entry name" value="NAD(P)-binding Rossmann-fold domains"/>
    <property type="match status" value="1"/>
</dbReference>
<evidence type="ECO:0000256" key="2">
    <source>
        <dbReference type="ARBA" id="ARBA00008072"/>
    </source>
</evidence>
<dbReference type="PANTHER" id="PTHR42813:SF3">
    <property type="entry name" value="GLUTATHIONE-INDEPENDENT FORMALDEHYDE DEHYDROGENASE"/>
    <property type="match status" value="1"/>
</dbReference>
<evidence type="ECO:0000256" key="7">
    <source>
        <dbReference type="RuleBase" id="RU361277"/>
    </source>
</evidence>
<dbReference type="Gene3D" id="3.40.50.720">
    <property type="entry name" value="NAD(P)-binding Rossmann-like Domain"/>
    <property type="match status" value="1"/>
</dbReference>
<sequence>MAGHPLAGIFPAPYCVRTARDWAPLGFAPSLAPLGPHWRQKGNGFMTTKNRAVAFHGIKDVRVDELDFPKLEMPNGSAAPHGVILKIVATNICGSDLHIYRGSFPVPEGMVLGHEMTGQVLEVGSDVQFLQEGDLVSVPFNVACGRCRNCRAGRTEVCETANPEQACAAYGFNLGDFQGGQAEYLFVPYADFQLLRFPDQEQAMEKILDLAVLSDILPTAFHGLMSAGAKPGSTVYIAGAGPVGRCAAAAARLLGASCIIVGDQDASRLELVRKHGCETIDLSTTENLQDAVNDILGEPMVDCAVDCVGSEAHGLGSASDEMQPIAAVNQVLDVTRPGGATGIIGIYGPDPIAETKAEQEGTFPVDFGKAWIKSPHIIGGQAPIMRYNRQLMMSILWDRMPYLTEMVNPRVISLDEAPQAYAEFDQGSLEKFVIDPHGMIAR</sequence>
<dbReference type="SMART" id="SM00829">
    <property type="entry name" value="PKS_ER"/>
    <property type="match status" value="1"/>
</dbReference>
<dbReference type="EC" id="1.2.98.1" evidence="9"/>
<proteinExistence type="inferred from homology"/>
<dbReference type="EMBL" id="LS483396">
    <property type="protein sequence ID" value="SQG48924.1"/>
    <property type="molecule type" value="Genomic_DNA"/>
</dbReference>
<dbReference type="InterPro" id="IPR011032">
    <property type="entry name" value="GroES-like_sf"/>
</dbReference>
<keyword evidence="4 7" id="KW-0862">Zinc</keyword>
<feature type="domain" description="Enoyl reductase (ER)" evidence="8">
    <location>
        <begin position="62"/>
        <end position="434"/>
    </location>
</feature>
<keyword evidence="6" id="KW-0520">NAD</keyword>
<dbReference type="PROSITE" id="PS00059">
    <property type="entry name" value="ADH_ZINC"/>
    <property type="match status" value="1"/>
</dbReference>
<evidence type="ECO:0000256" key="6">
    <source>
        <dbReference type="ARBA" id="ARBA00023027"/>
    </source>
</evidence>
<protein>
    <submittedName>
        <fullName evidence="9">Formaldehyde dismutase</fullName>
        <ecNumber evidence="9">1.2.98.1</ecNumber>
    </submittedName>
</protein>
<dbReference type="AlphaFoldDB" id="A0A7Z7KID6"/>
<dbReference type="InterPro" id="IPR036291">
    <property type="entry name" value="NAD(P)-bd_dom_sf"/>
</dbReference>
<keyword evidence="5 9" id="KW-0560">Oxidoreductase</keyword>
<evidence type="ECO:0000259" key="8">
    <source>
        <dbReference type="SMART" id="SM00829"/>
    </source>
</evidence>
<dbReference type="Gene3D" id="3.90.180.10">
    <property type="entry name" value="Medium-chain alcohol dehydrogenases, catalytic domain"/>
    <property type="match status" value="1"/>
</dbReference>
<dbReference type="Proteomes" id="UP000248985">
    <property type="component" value="Chromosome 1"/>
</dbReference>